<evidence type="ECO:0000313" key="11">
    <source>
        <dbReference type="EMBL" id="KAJ4475940.1"/>
    </source>
</evidence>
<dbReference type="GO" id="GO:0005886">
    <property type="term" value="C:plasma membrane"/>
    <property type="evidence" value="ECO:0007669"/>
    <property type="project" value="TreeGrafter"/>
</dbReference>
<dbReference type="InterPro" id="IPR036890">
    <property type="entry name" value="HATPase_C_sf"/>
</dbReference>
<name>A0A9W9A858_9AGAR</name>
<dbReference type="InterPro" id="IPR036097">
    <property type="entry name" value="HisK_dim/P_sf"/>
</dbReference>
<dbReference type="SUPFAM" id="SSF47384">
    <property type="entry name" value="Homodimeric domain of signal transducing histidine kinase"/>
    <property type="match status" value="1"/>
</dbReference>
<keyword evidence="3 6" id="KW-0597">Phosphoprotein</keyword>
<evidence type="ECO:0000313" key="12">
    <source>
        <dbReference type="Proteomes" id="UP001150238"/>
    </source>
</evidence>
<feature type="region of interest" description="Disordered" evidence="7">
    <location>
        <begin position="106"/>
        <end position="136"/>
    </location>
</feature>
<dbReference type="PANTHER" id="PTHR43047:SF66">
    <property type="entry name" value="HISKA"/>
    <property type="match status" value="1"/>
</dbReference>
<dbReference type="PROSITE" id="PS50109">
    <property type="entry name" value="HIS_KIN"/>
    <property type="match status" value="1"/>
</dbReference>
<evidence type="ECO:0000256" key="4">
    <source>
        <dbReference type="ARBA" id="ARBA00022679"/>
    </source>
</evidence>
<dbReference type="InterPro" id="IPR003594">
    <property type="entry name" value="HATPase_dom"/>
</dbReference>
<dbReference type="EC" id="2.7.13.3" evidence="2"/>
<protein>
    <recommendedName>
        <fullName evidence="2">histidine kinase</fullName>
        <ecNumber evidence="2">2.7.13.3</ecNumber>
    </recommendedName>
</protein>
<feature type="region of interest" description="Disordered" evidence="7">
    <location>
        <begin position="961"/>
        <end position="981"/>
    </location>
</feature>
<feature type="transmembrane region" description="Helical" evidence="8">
    <location>
        <begin position="292"/>
        <end position="310"/>
    </location>
</feature>
<dbReference type="InterPro" id="IPR005467">
    <property type="entry name" value="His_kinase_dom"/>
</dbReference>
<dbReference type="Gene3D" id="1.10.287.130">
    <property type="match status" value="1"/>
</dbReference>
<feature type="compositionally biased region" description="Polar residues" evidence="7">
    <location>
        <begin position="54"/>
        <end position="65"/>
    </location>
</feature>
<evidence type="ECO:0000256" key="8">
    <source>
        <dbReference type="SAM" id="Phobius"/>
    </source>
</evidence>
<dbReference type="Gene3D" id="3.30.565.10">
    <property type="entry name" value="Histidine kinase-like ATPase, C-terminal domain"/>
    <property type="match status" value="1"/>
</dbReference>
<feature type="compositionally biased region" description="Low complexity" evidence="7">
    <location>
        <begin position="965"/>
        <end position="979"/>
    </location>
</feature>
<feature type="transmembrane region" description="Helical" evidence="8">
    <location>
        <begin position="224"/>
        <end position="245"/>
    </location>
</feature>
<dbReference type="CDD" id="cd17546">
    <property type="entry name" value="REC_hyHK_CKI1_RcsC-like"/>
    <property type="match status" value="1"/>
</dbReference>
<keyword evidence="8" id="KW-0812">Transmembrane</keyword>
<dbReference type="InterPro" id="IPR011006">
    <property type="entry name" value="CheY-like_superfamily"/>
</dbReference>
<dbReference type="Gene3D" id="3.40.50.2300">
    <property type="match status" value="2"/>
</dbReference>
<evidence type="ECO:0000256" key="6">
    <source>
        <dbReference type="PROSITE-ProRule" id="PRU00169"/>
    </source>
</evidence>
<comment type="catalytic activity">
    <reaction evidence="1">
        <text>ATP + protein L-histidine = ADP + protein N-phospho-L-histidine.</text>
        <dbReference type="EC" id="2.7.13.3"/>
    </reaction>
</comment>
<evidence type="ECO:0000256" key="5">
    <source>
        <dbReference type="ARBA" id="ARBA00022777"/>
    </source>
</evidence>
<feature type="compositionally biased region" description="Basic and acidic residues" evidence="7">
    <location>
        <begin position="121"/>
        <end position="130"/>
    </location>
</feature>
<dbReference type="InterPro" id="IPR003661">
    <property type="entry name" value="HisK_dim/P_dom"/>
</dbReference>
<keyword evidence="4" id="KW-0808">Transferase</keyword>
<comment type="caution">
    <text evidence="11">The sequence shown here is derived from an EMBL/GenBank/DDBJ whole genome shotgun (WGS) entry which is preliminary data.</text>
</comment>
<keyword evidence="8" id="KW-0472">Membrane</keyword>
<evidence type="ECO:0000256" key="1">
    <source>
        <dbReference type="ARBA" id="ARBA00000085"/>
    </source>
</evidence>
<dbReference type="SUPFAM" id="SSF52172">
    <property type="entry name" value="CheY-like"/>
    <property type="match status" value="2"/>
</dbReference>
<feature type="compositionally biased region" description="Polar residues" evidence="7">
    <location>
        <begin position="1111"/>
        <end position="1134"/>
    </location>
</feature>
<reference evidence="11" key="1">
    <citation type="submission" date="2022-08" db="EMBL/GenBank/DDBJ databases">
        <authorList>
            <consortium name="DOE Joint Genome Institute"/>
            <person name="Min B."/>
            <person name="Riley R."/>
            <person name="Sierra-Patev S."/>
            <person name="Naranjo-Ortiz M."/>
            <person name="Looney B."/>
            <person name="Konkel Z."/>
            <person name="Slot J.C."/>
            <person name="Sakamoto Y."/>
            <person name="Steenwyk J.L."/>
            <person name="Rokas A."/>
            <person name="Carro J."/>
            <person name="Camarero S."/>
            <person name="Ferreira P."/>
            <person name="Molpeceres G."/>
            <person name="Ruiz-Duenas F.J."/>
            <person name="Serrano A."/>
            <person name="Henrissat B."/>
            <person name="Drula E."/>
            <person name="Hughes K.W."/>
            <person name="Mata J.L."/>
            <person name="Ishikawa N.K."/>
            <person name="Vargas-Isla R."/>
            <person name="Ushijima S."/>
            <person name="Smith C.A."/>
            <person name="Ahrendt S."/>
            <person name="Andreopoulos W."/>
            <person name="He G."/>
            <person name="Labutti K."/>
            <person name="Lipzen A."/>
            <person name="Ng V."/>
            <person name="Sandor L."/>
            <person name="Barry K."/>
            <person name="Martinez A.T."/>
            <person name="Xiao Y."/>
            <person name="Gibbons J.G."/>
            <person name="Terashima K."/>
            <person name="Hibbett D.S."/>
            <person name="Grigoriev I.V."/>
        </authorList>
    </citation>
    <scope>NUCLEOTIDE SEQUENCE</scope>
    <source>
        <strain evidence="11">Sp2 HRB7682 ss15</strain>
    </source>
</reference>
<dbReference type="CDD" id="cd00082">
    <property type="entry name" value="HisKA"/>
    <property type="match status" value="1"/>
</dbReference>
<sequence>MDILASSSTEKTPTTMKDVALPFPVTEPSPRKLQRRLRIIPFLSSLLTTIRANLSAGTPPSSSTSYDDHEDLNPQLNLDLQDPDTVVTSEEEDGFISKVVVEQSWGSGTRSKPTSDSSDPASHDHKDSKSGETQPVHLMKTADEREVDVDGKLNLYLVCLLRFWLKIKHFFYPRPFDVGSEKRYDEDDWYSKKTMAQLASIWLILNLALGCVSVPRPWTIIDLIFNAGIAPAFTVPIFVMIMYNWPRDHRVLYQFFVVFSLWMWPFDLIITMRLCGFYDSSISVISCNGKDFINILFYATAMQAIGLFGLRLDRLPAAIAAAAWFVLSCTLIIPDHTVWWRSVTNFAIFHVFLIWVHERRESSERRLYAMKVQVKIQYKALQRAQEAERRTSESKHRLTSYVFHEVRVPLNSALLAAQSMEASGTISKALEVEFDALMGSLTMMSQVLNDVLDFNRLDSGQFELVSKPYAFHQTIRALFIPLQMATAQKGLTLHTELDPNIDKVARRTAYRAMGEREDIIERHLNEHPDVDGVVIGDEARFRQIITNFASNACKFTPEGGSVTVKTKLLSPSIDDTSGQPRTDAETHDKLSASRLAQHDYHHATDDNETIVVRVEVTDTGCGIEESELAGSKLFSAFNQTERGKQQGGKGTGLGLALVRNIVKLSGGRLGVKSQSNKGSTFWVELPLGVGRKALIPSPGINIVSRVDSQGSGSDGSMGSDVAKVRAAAAHRESQIIGNGVDGNKECRSGDSSPVQLHLRTNNSLAKVVDAAALKASDMSSVMRSSDLMHSTIMEQNGRVDLVVDSQTPSFPLASIRASPSIMNGTPTPNTTDLSFSFHSLHSKGTPQSEISQNLSIGSGSGVKTGIGSSSVEGGAAVDTGKKQDEMKLPASSLDSGTTILSPASLASLNSGNTTSHPPLHEDFAINGASTSHLNTAASPPVQRPTHISIPATPHFDLAESETLQSISTTSPRTNNTSPIASPLTLFDNSFSRSNGYNANIYDFVPGVSSTKSPHPHHTKNNSVTDFSSSLSILVVDDDGVTRMMMDRLLRRQGCDVTTAENGRVALELILGDEWDPDMLELEDTVGSVPGSGVGDKQSRDHSRAGSRSHSRTISLSENVTPDLTTSGLPSSKSGTLTLDQGLGLISRAISQGSDQSQLTVPDLPRFAVIFLDNSMPVLSGQRTVEILRRLRRRDFVVGLTGNALLTDQDEYLRAGVDIVLTKPVMQNKLLYVLKEADARRQHHLSLLSKVS</sequence>
<dbReference type="PRINTS" id="PR00344">
    <property type="entry name" value="BCTRLSENSOR"/>
</dbReference>
<dbReference type="InterPro" id="IPR001789">
    <property type="entry name" value="Sig_transdc_resp-reg_receiver"/>
</dbReference>
<evidence type="ECO:0000259" key="9">
    <source>
        <dbReference type="PROSITE" id="PS50109"/>
    </source>
</evidence>
<feature type="transmembrane region" description="Helical" evidence="8">
    <location>
        <begin position="317"/>
        <end position="333"/>
    </location>
</feature>
<reference evidence="11" key="2">
    <citation type="journal article" date="2023" name="Proc. Natl. Acad. Sci. U.S.A.">
        <title>A global phylogenomic analysis of the shiitake genus Lentinula.</title>
        <authorList>
            <person name="Sierra-Patev S."/>
            <person name="Min B."/>
            <person name="Naranjo-Ortiz M."/>
            <person name="Looney B."/>
            <person name="Konkel Z."/>
            <person name="Slot J.C."/>
            <person name="Sakamoto Y."/>
            <person name="Steenwyk J.L."/>
            <person name="Rokas A."/>
            <person name="Carro J."/>
            <person name="Camarero S."/>
            <person name="Ferreira P."/>
            <person name="Molpeceres G."/>
            <person name="Ruiz-Duenas F.J."/>
            <person name="Serrano A."/>
            <person name="Henrissat B."/>
            <person name="Drula E."/>
            <person name="Hughes K.W."/>
            <person name="Mata J.L."/>
            <person name="Ishikawa N.K."/>
            <person name="Vargas-Isla R."/>
            <person name="Ushijima S."/>
            <person name="Smith C.A."/>
            <person name="Donoghue J."/>
            <person name="Ahrendt S."/>
            <person name="Andreopoulos W."/>
            <person name="He G."/>
            <person name="LaButti K."/>
            <person name="Lipzen A."/>
            <person name="Ng V."/>
            <person name="Riley R."/>
            <person name="Sandor L."/>
            <person name="Barry K."/>
            <person name="Martinez A.T."/>
            <person name="Xiao Y."/>
            <person name="Gibbons J.G."/>
            <person name="Terashima K."/>
            <person name="Grigoriev I.V."/>
            <person name="Hibbett D."/>
        </authorList>
    </citation>
    <scope>NUCLEOTIDE SEQUENCE</scope>
    <source>
        <strain evidence="11">Sp2 HRB7682 ss15</strain>
    </source>
</reference>
<feature type="domain" description="Histidine kinase" evidence="9">
    <location>
        <begin position="401"/>
        <end position="689"/>
    </location>
</feature>
<dbReference type="SMART" id="SM00387">
    <property type="entry name" value="HATPase_c"/>
    <property type="match status" value="1"/>
</dbReference>
<feature type="transmembrane region" description="Helical" evidence="8">
    <location>
        <begin position="252"/>
        <end position="272"/>
    </location>
</feature>
<feature type="modified residue" description="4-aspartylphosphate" evidence="6">
    <location>
        <position position="1172"/>
    </location>
</feature>
<accession>A0A9W9A858</accession>
<feature type="region of interest" description="Disordered" evidence="7">
    <location>
        <begin position="54"/>
        <end position="80"/>
    </location>
</feature>
<dbReference type="EMBL" id="JANVFS010000021">
    <property type="protein sequence ID" value="KAJ4475940.1"/>
    <property type="molecule type" value="Genomic_DNA"/>
</dbReference>
<evidence type="ECO:0000256" key="3">
    <source>
        <dbReference type="ARBA" id="ARBA00022553"/>
    </source>
</evidence>
<dbReference type="PANTHER" id="PTHR43047">
    <property type="entry name" value="TWO-COMPONENT HISTIDINE PROTEIN KINASE"/>
    <property type="match status" value="1"/>
</dbReference>
<dbReference type="GO" id="GO:0009927">
    <property type="term" value="F:histidine phosphotransfer kinase activity"/>
    <property type="evidence" value="ECO:0007669"/>
    <property type="project" value="TreeGrafter"/>
</dbReference>
<dbReference type="Pfam" id="PF00512">
    <property type="entry name" value="HisKA"/>
    <property type="match status" value="1"/>
</dbReference>
<proteinExistence type="predicted"/>
<dbReference type="SMART" id="SM00388">
    <property type="entry name" value="HisKA"/>
    <property type="match status" value="1"/>
</dbReference>
<feature type="transmembrane region" description="Helical" evidence="8">
    <location>
        <begin position="198"/>
        <end position="218"/>
    </location>
</feature>
<feature type="compositionally biased region" description="Polar residues" evidence="7">
    <location>
        <begin position="106"/>
        <end position="120"/>
    </location>
</feature>
<gene>
    <name evidence="11" type="ORF">C8J55DRAFT_122199</name>
</gene>
<dbReference type="GO" id="GO:0000155">
    <property type="term" value="F:phosphorelay sensor kinase activity"/>
    <property type="evidence" value="ECO:0007669"/>
    <property type="project" value="InterPro"/>
</dbReference>
<evidence type="ECO:0000256" key="2">
    <source>
        <dbReference type="ARBA" id="ARBA00012438"/>
    </source>
</evidence>
<dbReference type="Proteomes" id="UP001150238">
    <property type="component" value="Unassembled WGS sequence"/>
</dbReference>
<evidence type="ECO:0000259" key="10">
    <source>
        <dbReference type="PROSITE" id="PS50110"/>
    </source>
</evidence>
<keyword evidence="8" id="KW-1133">Transmembrane helix</keyword>
<feature type="region of interest" description="Disordered" evidence="7">
    <location>
        <begin position="865"/>
        <end position="895"/>
    </location>
</feature>
<dbReference type="SUPFAM" id="SSF55874">
    <property type="entry name" value="ATPase domain of HSP90 chaperone/DNA topoisomerase II/histidine kinase"/>
    <property type="match status" value="1"/>
</dbReference>
<dbReference type="AlphaFoldDB" id="A0A9W9A858"/>
<organism evidence="11 12">
    <name type="scientific">Lentinula lateritia</name>
    <dbReference type="NCBI Taxonomy" id="40482"/>
    <lineage>
        <taxon>Eukaryota</taxon>
        <taxon>Fungi</taxon>
        <taxon>Dikarya</taxon>
        <taxon>Basidiomycota</taxon>
        <taxon>Agaricomycotina</taxon>
        <taxon>Agaricomycetes</taxon>
        <taxon>Agaricomycetidae</taxon>
        <taxon>Agaricales</taxon>
        <taxon>Marasmiineae</taxon>
        <taxon>Omphalotaceae</taxon>
        <taxon>Lentinula</taxon>
    </lineage>
</organism>
<dbReference type="PROSITE" id="PS50110">
    <property type="entry name" value="RESPONSE_REGULATORY"/>
    <property type="match status" value="1"/>
</dbReference>
<feature type="region of interest" description="Disordered" evidence="7">
    <location>
        <begin position="1082"/>
        <end position="1134"/>
    </location>
</feature>
<dbReference type="InterPro" id="IPR004358">
    <property type="entry name" value="Sig_transdc_His_kin-like_C"/>
</dbReference>
<dbReference type="Pfam" id="PF02518">
    <property type="entry name" value="HATPase_c"/>
    <property type="match status" value="1"/>
</dbReference>
<feature type="domain" description="Response regulatory" evidence="10">
    <location>
        <begin position="1031"/>
        <end position="1237"/>
    </location>
</feature>
<evidence type="ECO:0000256" key="7">
    <source>
        <dbReference type="SAM" id="MobiDB-lite"/>
    </source>
</evidence>
<keyword evidence="5" id="KW-0418">Kinase</keyword>